<keyword evidence="2" id="KW-0808">Transferase</keyword>
<feature type="compositionally biased region" description="Gly residues" evidence="8">
    <location>
        <begin position="404"/>
        <end position="416"/>
    </location>
</feature>
<dbReference type="InterPro" id="IPR050205">
    <property type="entry name" value="CDPK_Ser/Thr_kinases"/>
</dbReference>
<feature type="compositionally biased region" description="Basic and acidic residues" evidence="8">
    <location>
        <begin position="25"/>
        <end position="34"/>
    </location>
</feature>
<feature type="compositionally biased region" description="Basic residues" evidence="8">
    <location>
        <begin position="460"/>
        <end position="472"/>
    </location>
</feature>
<reference evidence="11" key="1">
    <citation type="journal article" date="2009" name="Science">
        <title>The B73 maize genome: complexity, diversity, and dynamics.</title>
        <authorList>
            <person name="Schnable P.S."/>
            <person name="Ware D."/>
            <person name="Fulton R.S."/>
            <person name="Stein J.C."/>
            <person name="Wei F."/>
            <person name="Pasternak S."/>
            <person name="Liang C."/>
            <person name="Zhang J."/>
            <person name="Fulton L."/>
            <person name="Graves T.A."/>
            <person name="Minx P."/>
            <person name="Reily A.D."/>
            <person name="Courtney L."/>
            <person name="Kruchowski S.S."/>
            <person name="Tomlinson C."/>
            <person name="Strong C."/>
            <person name="Delehaunty K."/>
            <person name="Fronick C."/>
            <person name="Courtney B."/>
            <person name="Rock S.M."/>
            <person name="Belter E."/>
            <person name="Du F."/>
            <person name="Kim K."/>
            <person name="Abbott R.M."/>
            <person name="Cotton M."/>
            <person name="Levy A."/>
            <person name="Marchetto P."/>
            <person name="Ochoa K."/>
            <person name="Jackson S.M."/>
            <person name="Gillam B."/>
            <person name="Chen W."/>
            <person name="Yan L."/>
            <person name="Higginbotham J."/>
            <person name="Cardenas M."/>
            <person name="Waligorski J."/>
            <person name="Applebaum E."/>
            <person name="Phelps L."/>
            <person name="Falcone J."/>
            <person name="Kanchi K."/>
            <person name="Thane T."/>
            <person name="Scimone A."/>
            <person name="Thane N."/>
            <person name="Henke J."/>
            <person name="Wang T."/>
            <person name="Ruppert J."/>
            <person name="Shah N."/>
            <person name="Rotter K."/>
            <person name="Hodges J."/>
            <person name="Ingenthron E."/>
            <person name="Cordes M."/>
            <person name="Kohlberg S."/>
            <person name="Sgro J."/>
            <person name="Delgado B."/>
            <person name="Mead K."/>
            <person name="Chinwalla A."/>
            <person name="Leonard S."/>
            <person name="Crouse K."/>
            <person name="Collura K."/>
            <person name="Kudrna D."/>
            <person name="Currie J."/>
            <person name="He R."/>
            <person name="Angelova A."/>
            <person name="Rajasekar S."/>
            <person name="Mueller T."/>
            <person name="Lomeli R."/>
            <person name="Scara G."/>
            <person name="Ko A."/>
            <person name="Delaney K."/>
            <person name="Wissotski M."/>
            <person name="Lopez G."/>
            <person name="Campos D."/>
            <person name="Braidotti M."/>
            <person name="Ashley E."/>
            <person name="Golser W."/>
            <person name="Kim H."/>
            <person name="Lee S."/>
            <person name="Lin J."/>
            <person name="Dujmic Z."/>
            <person name="Kim W."/>
            <person name="Talag J."/>
            <person name="Zuccolo A."/>
            <person name="Fan C."/>
            <person name="Sebastian A."/>
            <person name="Kramer M."/>
            <person name="Spiegel L."/>
            <person name="Nascimento L."/>
            <person name="Zutavern T."/>
            <person name="Miller B."/>
            <person name="Ambroise C."/>
            <person name="Muller S."/>
            <person name="Spooner W."/>
            <person name="Narechania A."/>
            <person name="Ren L."/>
            <person name="Wei S."/>
            <person name="Kumari S."/>
            <person name="Faga B."/>
            <person name="Levy M.J."/>
            <person name="McMahan L."/>
            <person name="Van Buren P."/>
            <person name="Vaughn M.W."/>
            <person name="Ying K."/>
            <person name="Yeh C.-T."/>
            <person name="Emrich S.J."/>
            <person name="Jia Y."/>
            <person name="Kalyanaraman A."/>
            <person name="Hsia A.-P."/>
            <person name="Barbazuk W.B."/>
            <person name="Baucom R.S."/>
            <person name="Brutnell T.P."/>
            <person name="Carpita N.C."/>
            <person name="Chaparro C."/>
            <person name="Chia J.-M."/>
            <person name="Deragon J.-M."/>
            <person name="Estill J.C."/>
            <person name="Fu Y."/>
            <person name="Jeddeloh J.A."/>
            <person name="Han Y."/>
            <person name="Lee H."/>
            <person name="Li P."/>
            <person name="Lisch D.R."/>
            <person name="Liu S."/>
            <person name="Liu Z."/>
            <person name="Nagel D.H."/>
            <person name="McCann M.C."/>
            <person name="SanMiguel P."/>
            <person name="Myers A.M."/>
            <person name="Nettleton D."/>
            <person name="Nguyen J."/>
            <person name="Penning B.W."/>
            <person name="Ponnala L."/>
            <person name="Schneider K.L."/>
            <person name="Schwartz D.C."/>
            <person name="Sharma A."/>
            <person name="Soderlund C."/>
            <person name="Springer N.M."/>
            <person name="Sun Q."/>
            <person name="Wang H."/>
            <person name="Waterman M."/>
            <person name="Westerman R."/>
            <person name="Wolfgruber T.K."/>
            <person name="Yang L."/>
            <person name="Yu Y."/>
            <person name="Zhang L."/>
            <person name="Zhou S."/>
            <person name="Zhu Q."/>
            <person name="Bennetzen J.L."/>
            <person name="Dawe R.K."/>
            <person name="Jiang J."/>
            <person name="Jiang N."/>
            <person name="Presting G.G."/>
            <person name="Wessler S.R."/>
            <person name="Aluru S."/>
            <person name="Martienssen R.A."/>
            <person name="Clifton S.W."/>
            <person name="McCombie W.R."/>
            <person name="Wing R.A."/>
            <person name="Wilson R.K."/>
        </authorList>
    </citation>
    <scope>NUCLEOTIDE SEQUENCE [LARGE SCALE GENOMIC DNA]</scope>
    <source>
        <strain evidence="11">cv. B73</strain>
    </source>
</reference>
<feature type="compositionally biased region" description="Basic residues" evidence="8">
    <location>
        <begin position="500"/>
        <end position="512"/>
    </location>
</feature>
<dbReference type="Gene3D" id="3.30.200.20">
    <property type="entry name" value="Phosphorylase Kinase, domain 1"/>
    <property type="match status" value="2"/>
</dbReference>
<evidence type="ECO:0007829" key="12">
    <source>
        <dbReference type="PeptideAtlas" id="A0A804NZQ2"/>
    </source>
</evidence>
<dbReference type="SMART" id="SM00220">
    <property type="entry name" value="S_TKc"/>
    <property type="match status" value="1"/>
</dbReference>
<evidence type="ECO:0000256" key="6">
    <source>
        <dbReference type="ARBA" id="ARBA00022840"/>
    </source>
</evidence>
<dbReference type="GO" id="GO:0004674">
    <property type="term" value="F:protein serine/threonine kinase activity"/>
    <property type="evidence" value="ECO:0007669"/>
    <property type="project" value="UniProtKB-KW"/>
</dbReference>
<dbReference type="SUPFAM" id="SSF56112">
    <property type="entry name" value="Protein kinase-like (PK-like)"/>
    <property type="match status" value="1"/>
</dbReference>
<dbReference type="InterPro" id="IPR008271">
    <property type="entry name" value="Ser/Thr_kinase_AS"/>
</dbReference>
<feature type="region of interest" description="Disordered" evidence="8">
    <location>
        <begin position="25"/>
        <end position="60"/>
    </location>
</feature>
<keyword evidence="4 7" id="KW-0547">Nucleotide-binding</keyword>
<evidence type="ECO:0000256" key="4">
    <source>
        <dbReference type="ARBA" id="ARBA00022741"/>
    </source>
</evidence>
<keyword evidence="6 7" id="KW-0067">ATP-binding</keyword>
<reference evidence="10" key="2">
    <citation type="submission" date="2019-07" db="EMBL/GenBank/DDBJ databases">
        <authorList>
            <person name="Seetharam A."/>
            <person name="Woodhouse M."/>
            <person name="Cannon E."/>
        </authorList>
    </citation>
    <scope>NUCLEOTIDE SEQUENCE [LARGE SCALE GENOMIC DNA]</scope>
    <source>
        <strain evidence="10">cv. B73</strain>
    </source>
</reference>
<evidence type="ECO:0000259" key="9">
    <source>
        <dbReference type="PROSITE" id="PS50011"/>
    </source>
</evidence>
<evidence type="ECO:0000256" key="1">
    <source>
        <dbReference type="ARBA" id="ARBA00022527"/>
    </source>
</evidence>
<evidence type="ECO:0000313" key="10">
    <source>
        <dbReference type="EnsemblPlants" id="Zm00001eb198360_P001"/>
    </source>
</evidence>
<dbReference type="PROSITE" id="PS00108">
    <property type="entry name" value="PROTEIN_KINASE_ST"/>
    <property type="match status" value="1"/>
</dbReference>
<dbReference type="Proteomes" id="UP000007305">
    <property type="component" value="Chromosome 4"/>
</dbReference>
<feature type="region of interest" description="Disordered" evidence="8">
    <location>
        <begin position="398"/>
        <end position="512"/>
    </location>
</feature>
<keyword evidence="11" id="KW-1185">Reference proteome</keyword>
<feature type="compositionally biased region" description="Low complexity" evidence="8">
    <location>
        <begin position="112"/>
        <end position="123"/>
    </location>
</feature>
<keyword evidence="5" id="KW-0418">Kinase</keyword>
<dbReference type="Gene3D" id="1.10.510.10">
    <property type="entry name" value="Transferase(Phosphotransferase) domain 1"/>
    <property type="match status" value="1"/>
</dbReference>
<dbReference type="GeneID" id="103654421"/>
<dbReference type="CDD" id="cd05117">
    <property type="entry name" value="STKc_CAMK"/>
    <property type="match status" value="1"/>
</dbReference>
<accession>A0A804NZQ2</accession>
<proteinExistence type="evidence at protein level"/>
<dbReference type="InterPro" id="IPR017441">
    <property type="entry name" value="Protein_kinase_ATP_BS"/>
</dbReference>
<dbReference type="PANTHER" id="PTHR24349">
    <property type="entry name" value="SERINE/THREONINE-PROTEIN KINASE"/>
    <property type="match status" value="1"/>
</dbReference>
<dbReference type="RefSeq" id="XP_008679476.1">
    <property type="nucleotide sequence ID" value="XM_008681254.4"/>
</dbReference>
<name>A0A804NZQ2_MAIZE</name>
<dbReference type="PROSITE" id="PS00107">
    <property type="entry name" value="PROTEIN_KINASE_ATP"/>
    <property type="match status" value="1"/>
</dbReference>
<evidence type="ECO:0000313" key="11">
    <source>
        <dbReference type="Proteomes" id="UP000007305"/>
    </source>
</evidence>
<dbReference type="FunFam" id="1.10.510.10:FF:000067">
    <property type="entry name" value="calcium-dependent protein kinase 13"/>
    <property type="match status" value="1"/>
</dbReference>
<feature type="compositionally biased region" description="Low complexity" evidence="8">
    <location>
        <begin position="423"/>
        <end position="436"/>
    </location>
</feature>
<dbReference type="AlphaFoldDB" id="A0A804NZQ2"/>
<feature type="domain" description="Protein kinase" evidence="9">
    <location>
        <begin position="73"/>
        <end position="370"/>
    </location>
</feature>
<evidence type="ECO:0000256" key="2">
    <source>
        <dbReference type="ARBA" id="ARBA00022679"/>
    </source>
</evidence>
<feature type="region of interest" description="Disordered" evidence="8">
    <location>
        <begin position="105"/>
        <end position="141"/>
    </location>
</feature>
<feature type="binding site" evidence="7">
    <location>
        <position position="102"/>
    </location>
    <ligand>
        <name>ATP</name>
        <dbReference type="ChEBI" id="CHEBI:30616"/>
    </ligand>
</feature>
<dbReference type="Pfam" id="PF00069">
    <property type="entry name" value="Pkinase"/>
    <property type="match status" value="1"/>
</dbReference>
<keyword evidence="1" id="KW-0723">Serine/threonine-protein kinase</keyword>
<keyword evidence="3" id="KW-0677">Repeat</keyword>
<dbReference type="Gramene" id="Zm00001eb198360_T001">
    <property type="protein sequence ID" value="Zm00001eb198360_P001"/>
    <property type="gene ID" value="Zm00001eb198360"/>
</dbReference>
<sequence>MGGCYSAFACSRKLRGRISFILPVTERDRDDRSSDGGASSVASHSPSPSPSPRKDDAGPLVVRTTAAEFARRYVLGRELGRGEFGVTRRCRDAATGEALACKTIRRNRRPRGPAARRLGAGPPHHGPGAPPAAAGQDPAAAAHAADVQREVAIMRRMSSRGGGAVVRLREACCEDSAGAVHLVMELCEGGELFDRIVARGHYSERAAAAVFGTIVDVVRLCHSNGVIHRDLKPENFLFANKSEDSQLKVIDFGLSVFFSPGDRFTEVVGSAYYMAPEVLKRNYGPEVDVWSAGVILYILLCGVPPFWGDNDEKIAQAVLRGNIDFNREPWPRVSANAKDLIRRMLDPNPSTRLTARQVLGCATACRAPVVEERGHGAERVAGRGRARPAAAVLRHEQVQEEGAGRGGAEPAGGGAGQVRADVPPHGQGPQRQPHAGGAHGRPPHQRPARAGVGDQDAARGRRHGRQRHPGLRRVRDGVPAPQEDEQRRVPGVGVQVLRQGRQRLHRARGAAG</sequence>
<dbReference type="EnsemblPlants" id="Zm00001eb198360_T001">
    <property type="protein sequence ID" value="Zm00001eb198360_P001"/>
    <property type="gene ID" value="Zm00001eb198360"/>
</dbReference>
<keyword evidence="12" id="KW-1267">Proteomics identification</keyword>
<organism evidence="10 11">
    <name type="scientific">Zea mays</name>
    <name type="common">Maize</name>
    <dbReference type="NCBI Taxonomy" id="4577"/>
    <lineage>
        <taxon>Eukaryota</taxon>
        <taxon>Viridiplantae</taxon>
        <taxon>Streptophyta</taxon>
        <taxon>Embryophyta</taxon>
        <taxon>Tracheophyta</taxon>
        <taxon>Spermatophyta</taxon>
        <taxon>Magnoliopsida</taxon>
        <taxon>Liliopsida</taxon>
        <taxon>Poales</taxon>
        <taxon>Poaceae</taxon>
        <taxon>PACMAD clade</taxon>
        <taxon>Panicoideae</taxon>
        <taxon>Andropogonodae</taxon>
        <taxon>Andropogoneae</taxon>
        <taxon>Tripsacinae</taxon>
        <taxon>Zea</taxon>
    </lineage>
</organism>
<evidence type="ECO:0000256" key="3">
    <source>
        <dbReference type="ARBA" id="ARBA00022737"/>
    </source>
</evidence>
<evidence type="ECO:0000256" key="5">
    <source>
        <dbReference type="ARBA" id="ARBA00022777"/>
    </source>
</evidence>
<dbReference type="PROSITE" id="PS50011">
    <property type="entry name" value="PROTEIN_KINASE_DOM"/>
    <property type="match status" value="1"/>
</dbReference>
<feature type="compositionally biased region" description="Low complexity" evidence="8">
    <location>
        <begin position="35"/>
        <end position="46"/>
    </location>
</feature>
<gene>
    <name evidence="10" type="primary">LOC103654421</name>
</gene>
<protein>
    <recommendedName>
        <fullName evidence="9">Protein kinase domain-containing protein</fullName>
    </recommendedName>
</protein>
<feature type="compositionally biased region" description="Low complexity" evidence="8">
    <location>
        <begin position="131"/>
        <end position="141"/>
    </location>
</feature>
<dbReference type="InterPro" id="IPR011009">
    <property type="entry name" value="Kinase-like_dom_sf"/>
</dbReference>
<dbReference type="OrthoDB" id="40902at2759"/>
<evidence type="ECO:0000256" key="7">
    <source>
        <dbReference type="PROSITE-ProRule" id="PRU10141"/>
    </source>
</evidence>
<dbReference type="InterPro" id="IPR000719">
    <property type="entry name" value="Prot_kinase_dom"/>
</dbReference>
<evidence type="ECO:0000256" key="8">
    <source>
        <dbReference type="SAM" id="MobiDB-lite"/>
    </source>
</evidence>
<reference evidence="10" key="3">
    <citation type="submission" date="2021-05" db="UniProtKB">
        <authorList>
            <consortium name="EnsemblPlants"/>
        </authorList>
    </citation>
    <scope>IDENTIFICATION</scope>
    <source>
        <strain evidence="10">cv. B73</strain>
    </source>
</reference>
<dbReference type="GO" id="GO:0005524">
    <property type="term" value="F:ATP binding"/>
    <property type="evidence" value="ECO:0007669"/>
    <property type="project" value="UniProtKB-UniRule"/>
</dbReference>